<protein>
    <submittedName>
        <fullName evidence="5">E3 ubiquitin-protein ligase</fullName>
    </submittedName>
</protein>
<evidence type="ECO:0000256" key="1">
    <source>
        <dbReference type="PROSITE-ProRule" id="PRU00175"/>
    </source>
</evidence>
<dbReference type="FunFam" id="3.30.40.10:FF:000539">
    <property type="entry name" value="Ring finger domain protein"/>
    <property type="match status" value="1"/>
</dbReference>
<feature type="compositionally biased region" description="Low complexity" evidence="2">
    <location>
        <begin position="152"/>
        <end position="167"/>
    </location>
</feature>
<feature type="compositionally biased region" description="Polar residues" evidence="2">
    <location>
        <begin position="452"/>
        <end position="468"/>
    </location>
</feature>
<feature type="region of interest" description="Disordered" evidence="2">
    <location>
        <begin position="386"/>
        <end position="475"/>
    </location>
</feature>
<dbReference type="CDD" id="cd16473">
    <property type="entry name" value="RING-H2_RNF103"/>
    <property type="match status" value="1"/>
</dbReference>
<keyword evidence="1" id="KW-0863">Zinc-finger</keyword>
<organism evidence="5 6">
    <name type="scientific">Lachnellula suecica</name>
    <dbReference type="NCBI Taxonomy" id="602035"/>
    <lineage>
        <taxon>Eukaryota</taxon>
        <taxon>Fungi</taxon>
        <taxon>Dikarya</taxon>
        <taxon>Ascomycota</taxon>
        <taxon>Pezizomycotina</taxon>
        <taxon>Leotiomycetes</taxon>
        <taxon>Helotiales</taxon>
        <taxon>Lachnaceae</taxon>
        <taxon>Lachnellula</taxon>
    </lineage>
</organism>
<accession>A0A8T9CC58</accession>
<feature type="compositionally biased region" description="Polar residues" evidence="2">
    <location>
        <begin position="188"/>
        <end position="198"/>
    </location>
</feature>
<dbReference type="AlphaFoldDB" id="A0A8T9CC58"/>
<comment type="caution">
    <text evidence="5">The sequence shown here is derived from an EMBL/GenBank/DDBJ whole genome shotgun (WGS) entry which is preliminary data.</text>
</comment>
<evidence type="ECO:0000313" key="6">
    <source>
        <dbReference type="Proteomes" id="UP000469558"/>
    </source>
</evidence>
<dbReference type="Proteomes" id="UP000469558">
    <property type="component" value="Unassembled WGS sequence"/>
</dbReference>
<dbReference type="OrthoDB" id="8062037at2759"/>
<dbReference type="PANTHER" id="PTHR22765">
    <property type="entry name" value="RING FINGER AND PROTEASE ASSOCIATED DOMAIN-CONTAINING"/>
    <property type="match status" value="1"/>
</dbReference>
<feature type="compositionally biased region" description="Basic and acidic residues" evidence="2">
    <location>
        <begin position="333"/>
        <end position="347"/>
    </location>
</feature>
<feature type="region of interest" description="Disordered" evidence="2">
    <location>
        <begin position="20"/>
        <end position="57"/>
    </location>
</feature>
<feature type="compositionally biased region" description="Low complexity" evidence="2">
    <location>
        <begin position="38"/>
        <end position="52"/>
    </location>
</feature>
<dbReference type="InterPro" id="IPR001841">
    <property type="entry name" value="Znf_RING"/>
</dbReference>
<dbReference type="InterPro" id="IPR051826">
    <property type="entry name" value="E3_ubiquitin-ligase_domain"/>
</dbReference>
<keyword evidence="1" id="KW-0862">Zinc</keyword>
<feature type="compositionally biased region" description="Polar residues" evidence="2">
    <location>
        <begin position="234"/>
        <end position="247"/>
    </location>
</feature>
<evidence type="ECO:0000256" key="2">
    <source>
        <dbReference type="SAM" id="MobiDB-lite"/>
    </source>
</evidence>
<dbReference type="GO" id="GO:0006511">
    <property type="term" value="P:ubiquitin-dependent protein catabolic process"/>
    <property type="evidence" value="ECO:0007669"/>
    <property type="project" value="TreeGrafter"/>
</dbReference>
<dbReference type="Gene3D" id="3.30.40.10">
    <property type="entry name" value="Zinc/RING finger domain, C3HC4 (zinc finger)"/>
    <property type="match status" value="1"/>
</dbReference>
<keyword evidence="3" id="KW-0472">Membrane</keyword>
<dbReference type="Pfam" id="PF13639">
    <property type="entry name" value="zf-RING_2"/>
    <property type="match status" value="1"/>
</dbReference>
<evidence type="ECO:0000313" key="5">
    <source>
        <dbReference type="EMBL" id="TVY82876.1"/>
    </source>
</evidence>
<feature type="domain" description="RING-type" evidence="4">
    <location>
        <begin position="283"/>
        <end position="325"/>
    </location>
</feature>
<name>A0A8T9CC58_9HELO</name>
<dbReference type="PROSITE" id="PS50089">
    <property type="entry name" value="ZF_RING_2"/>
    <property type="match status" value="1"/>
</dbReference>
<sequence length="475" mass="51552">MPIINQVLVEVLHVAERHLERRNLGGTTGTPDPTPQMSSTTSASTAATTSPTSGGGGPTSSPLLFFVALGFGVVFTNLWIIVGVKYCFRYNARNRAIRNGEEVDPINLENMPTRPHRRRREKKLMTMDEVNERFPLTKYKAWVASRASEGLPTSGGVAATGGTAPSSRAGSVRDVEGVMPASPVGTKHSVNTRPATANSEREIDVSTTSPEIHTDDNKQSMEANAVEKEEITEQRNSLEQVRTTASTVGKHPTVTSEMDEDDDDDHIHTAVPPELLQNPGDSCAICIDTLEEDDDIRGLTCGHAFHAGCLDPWLTSRRACCPLCKADYYTPKPRPEGEVAAEATDRTGRRRETRMNLPQQPQSTWTGIRGNPRLILPGRFGAAQIYNGGDGAYDQNRRSRRTRRPSAPPGDAAGSGGSPEATTAAPRRWRPRNPFSGVSMPTMRFPGRNHQAEQTAPITATTDPSPSQLEAGVVR</sequence>
<dbReference type="GO" id="GO:0005737">
    <property type="term" value="C:cytoplasm"/>
    <property type="evidence" value="ECO:0007669"/>
    <property type="project" value="TreeGrafter"/>
</dbReference>
<reference evidence="5 6" key="1">
    <citation type="submission" date="2018-05" db="EMBL/GenBank/DDBJ databases">
        <title>Genome sequencing and assembly of the regulated plant pathogen Lachnellula willkommii and related sister species for the development of diagnostic species identification markers.</title>
        <authorList>
            <person name="Giroux E."/>
            <person name="Bilodeau G."/>
        </authorList>
    </citation>
    <scope>NUCLEOTIDE SEQUENCE [LARGE SCALE GENOMIC DNA]</scope>
    <source>
        <strain evidence="5 6">CBS 268.59</strain>
    </source>
</reference>
<feature type="compositionally biased region" description="Polar residues" evidence="2">
    <location>
        <begin position="356"/>
        <end position="366"/>
    </location>
</feature>
<evidence type="ECO:0000259" key="4">
    <source>
        <dbReference type="PROSITE" id="PS50089"/>
    </source>
</evidence>
<feature type="transmembrane region" description="Helical" evidence="3">
    <location>
        <begin position="63"/>
        <end position="88"/>
    </location>
</feature>
<keyword evidence="6" id="KW-1185">Reference proteome</keyword>
<dbReference type="GO" id="GO:0008270">
    <property type="term" value="F:zinc ion binding"/>
    <property type="evidence" value="ECO:0007669"/>
    <property type="project" value="UniProtKB-KW"/>
</dbReference>
<feature type="region of interest" description="Disordered" evidence="2">
    <location>
        <begin position="232"/>
        <end position="263"/>
    </location>
</feature>
<keyword evidence="3" id="KW-0812">Transmembrane</keyword>
<dbReference type="SUPFAM" id="SSF57850">
    <property type="entry name" value="RING/U-box"/>
    <property type="match status" value="1"/>
</dbReference>
<proteinExistence type="predicted"/>
<dbReference type="InterPro" id="IPR013083">
    <property type="entry name" value="Znf_RING/FYVE/PHD"/>
</dbReference>
<dbReference type="PANTHER" id="PTHR22765:SF434">
    <property type="entry name" value="GB|AAD18119.1-RELATED"/>
    <property type="match status" value="1"/>
</dbReference>
<keyword evidence="3" id="KW-1133">Transmembrane helix</keyword>
<dbReference type="SMART" id="SM00184">
    <property type="entry name" value="RING"/>
    <property type="match status" value="1"/>
</dbReference>
<dbReference type="EMBL" id="QGMK01000264">
    <property type="protein sequence ID" value="TVY82876.1"/>
    <property type="molecule type" value="Genomic_DNA"/>
</dbReference>
<evidence type="ECO:0000256" key="3">
    <source>
        <dbReference type="SAM" id="Phobius"/>
    </source>
</evidence>
<feature type="region of interest" description="Disordered" evidence="2">
    <location>
        <begin position="332"/>
        <end position="372"/>
    </location>
</feature>
<dbReference type="GO" id="GO:0061630">
    <property type="term" value="F:ubiquitin protein ligase activity"/>
    <property type="evidence" value="ECO:0007669"/>
    <property type="project" value="TreeGrafter"/>
</dbReference>
<gene>
    <name evidence="5" type="primary">Rnf167</name>
    <name evidence="5" type="ORF">LSUE1_G002020</name>
</gene>
<feature type="region of interest" description="Disordered" evidence="2">
    <location>
        <begin position="150"/>
        <end position="219"/>
    </location>
</feature>
<keyword evidence="1" id="KW-0479">Metal-binding</keyword>